<dbReference type="RefSeq" id="WP_163679388.1">
    <property type="nucleotide sequence ID" value="NZ_AP022570.1"/>
</dbReference>
<keyword evidence="2" id="KW-1133">Transmembrane helix</keyword>
<reference evidence="3 4" key="1">
    <citation type="journal article" date="2019" name="Emerg. Microbes Infect.">
        <title>Comprehensive subspecies identification of 175 nontuberculous mycobacteria species based on 7547 genomic profiles.</title>
        <authorList>
            <person name="Matsumoto Y."/>
            <person name="Kinjo T."/>
            <person name="Motooka D."/>
            <person name="Nabeya D."/>
            <person name="Jung N."/>
            <person name="Uechi K."/>
            <person name="Horii T."/>
            <person name="Iida T."/>
            <person name="Fujita J."/>
            <person name="Nakamura S."/>
        </authorList>
    </citation>
    <scope>NUCLEOTIDE SEQUENCE [LARGE SCALE GENOMIC DNA]</scope>
    <source>
        <strain evidence="3 4">JCM 12603</strain>
    </source>
</reference>
<gene>
    <name evidence="3" type="ORF">MPOR_53470</name>
</gene>
<keyword evidence="2" id="KW-0472">Membrane</keyword>
<protein>
    <recommendedName>
        <fullName evidence="5">Alanine and proline rich membrane protein</fullName>
    </recommendedName>
</protein>
<keyword evidence="2" id="KW-0812">Transmembrane</keyword>
<feature type="compositionally biased region" description="Low complexity" evidence="1">
    <location>
        <begin position="40"/>
        <end position="57"/>
    </location>
</feature>
<keyword evidence="4" id="KW-1185">Reference proteome</keyword>
<dbReference type="KEGG" id="mpof:MPOR_53470"/>
<sequence>MSETSASRPDRLVVVALVVAVGALAVAIWALLSAPSAGEATSADEASSADETSSGGEDSPEEAGARICGAFDTVRNAVSLQTNADLGADPVAVQAVAANARLATLGGGQYLLTQLSDATPSELSESVRSFANTLQNIGIGQLAGSPANDPAQVQRLDAAQDDAARISELCRQ</sequence>
<feature type="transmembrane region" description="Helical" evidence="2">
    <location>
        <begin position="12"/>
        <end position="32"/>
    </location>
</feature>
<dbReference type="AlphaFoldDB" id="A0A6N4VI71"/>
<organism evidence="3 4">
    <name type="scientific">Mycolicibacterium poriferae</name>
    <dbReference type="NCBI Taxonomy" id="39694"/>
    <lineage>
        <taxon>Bacteria</taxon>
        <taxon>Bacillati</taxon>
        <taxon>Actinomycetota</taxon>
        <taxon>Actinomycetes</taxon>
        <taxon>Mycobacteriales</taxon>
        <taxon>Mycobacteriaceae</taxon>
        <taxon>Mycolicibacterium</taxon>
    </lineage>
</organism>
<dbReference type="Proteomes" id="UP000466785">
    <property type="component" value="Chromosome"/>
</dbReference>
<feature type="region of interest" description="Disordered" evidence="1">
    <location>
        <begin position="40"/>
        <end position="63"/>
    </location>
</feature>
<evidence type="ECO:0000313" key="3">
    <source>
        <dbReference type="EMBL" id="BBX54321.1"/>
    </source>
</evidence>
<dbReference type="EMBL" id="AP022570">
    <property type="protein sequence ID" value="BBX54321.1"/>
    <property type="molecule type" value="Genomic_DNA"/>
</dbReference>
<proteinExistence type="predicted"/>
<name>A0A6N4VI71_9MYCO</name>
<evidence type="ECO:0000256" key="1">
    <source>
        <dbReference type="SAM" id="MobiDB-lite"/>
    </source>
</evidence>
<accession>A0A6N4VI71</accession>
<evidence type="ECO:0008006" key="5">
    <source>
        <dbReference type="Google" id="ProtNLM"/>
    </source>
</evidence>
<evidence type="ECO:0000313" key="4">
    <source>
        <dbReference type="Proteomes" id="UP000466785"/>
    </source>
</evidence>
<evidence type="ECO:0000256" key="2">
    <source>
        <dbReference type="SAM" id="Phobius"/>
    </source>
</evidence>